<dbReference type="Pfam" id="PF00015">
    <property type="entry name" value="MCPsignal"/>
    <property type="match status" value="1"/>
</dbReference>
<dbReference type="SMART" id="SM00065">
    <property type="entry name" value="GAF"/>
    <property type="match status" value="1"/>
</dbReference>
<protein>
    <recommendedName>
        <fullName evidence="8">Methyl-accepting transducer domain-containing protein</fullName>
    </recommendedName>
</protein>
<accession>A0ABQ6FT52</accession>
<dbReference type="Gene3D" id="3.30.450.40">
    <property type="match status" value="1"/>
</dbReference>
<comment type="similarity">
    <text evidence="2">Belongs to the methyl-accepting chemotaxis (MCP) protein family.</text>
</comment>
<dbReference type="SUPFAM" id="SSF55781">
    <property type="entry name" value="GAF domain-like"/>
    <property type="match status" value="1"/>
</dbReference>
<dbReference type="PANTHER" id="PTHR32089:SF112">
    <property type="entry name" value="LYSOZYME-LIKE PROTEIN-RELATED"/>
    <property type="match status" value="1"/>
</dbReference>
<name>A0ABQ6FT52_9CHLR</name>
<evidence type="ECO:0000256" key="1">
    <source>
        <dbReference type="ARBA" id="ARBA00023224"/>
    </source>
</evidence>
<dbReference type="InterPro" id="IPR003660">
    <property type="entry name" value="HAMP_dom"/>
</dbReference>
<sequence length="572" mass="63380">MSEWKPQSRYLRVRITPQGRDAASVTQEHTVTRELQSTVSNSSPSEKERYIQQTRELVRLCSLLRADLDLNDVLQQIVASTAACTGFRILNINLLDQSGKMLSSVASIGLSEADARALRDNPFPIEAFTNTMRPEFLISQSYFIPHTVYKETLSEIPVVIVKEKDDDTYQPGQWHPEDFLSVPLYSPRKQELLGYLSLDDPEDGKVPTAEAVQVIELFANQAAIAIDNVRIFQEREAEHRALESAVSALNEEIQLLAQGDMRSRISSQHPRLQPIADTLNSTVESIGAILHDMRGVAQAVDAHVQNVQQNSELLVHDTHVQEVQIDQISRTINDFAQMMSRISERAANLSKTAIDGVDVTNEAQTAVDRTAEGMGLVREATLQSARMMKQLSESGQEINETVAGLNDLTMRMHLLALNAAIEATRAGENGQGFTVIAQEIRTLAMSSSEIARTVSSYILTIQQETTKASQSVEQSTQEVVKQTELVMQTGVALDAIGVVTDQLTHLIDGICATAESQSQGSQMAVSAIAEILRMTGDVTRHMREMQQSTNRLSEFTDALRSRLALIRLRDER</sequence>
<dbReference type="Pfam" id="PF01590">
    <property type="entry name" value="GAF"/>
    <property type="match status" value="1"/>
</dbReference>
<keyword evidence="1 3" id="KW-0807">Transducer</keyword>
<dbReference type="PROSITE" id="PS50111">
    <property type="entry name" value="CHEMOTAXIS_TRANSDUC_2"/>
    <property type="match status" value="1"/>
</dbReference>
<dbReference type="SMART" id="SM00283">
    <property type="entry name" value="MA"/>
    <property type="match status" value="1"/>
</dbReference>
<evidence type="ECO:0000313" key="6">
    <source>
        <dbReference type="EMBL" id="GLV57457.1"/>
    </source>
</evidence>
<dbReference type="PANTHER" id="PTHR32089">
    <property type="entry name" value="METHYL-ACCEPTING CHEMOTAXIS PROTEIN MCPB"/>
    <property type="match status" value="1"/>
</dbReference>
<evidence type="ECO:0000259" key="4">
    <source>
        <dbReference type="PROSITE" id="PS50111"/>
    </source>
</evidence>
<gene>
    <name evidence="6" type="ORF">KDH_42930</name>
</gene>
<keyword evidence="7" id="KW-1185">Reference proteome</keyword>
<dbReference type="SUPFAM" id="SSF58104">
    <property type="entry name" value="Methyl-accepting chemotaxis protein (MCP) signaling domain"/>
    <property type="match status" value="1"/>
</dbReference>
<evidence type="ECO:0000313" key="7">
    <source>
        <dbReference type="Proteomes" id="UP001344906"/>
    </source>
</evidence>
<comment type="caution">
    <text evidence="6">The sequence shown here is derived from an EMBL/GenBank/DDBJ whole genome shotgun (WGS) entry which is preliminary data.</text>
</comment>
<evidence type="ECO:0000256" key="2">
    <source>
        <dbReference type="ARBA" id="ARBA00029447"/>
    </source>
</evidence>
<evidence type="ECO:0008006" key="8">
    <source>
        <dbReference type="Google" id="ProtNLM"/>
    </source>
</evidence>
<dbReference type="InterPro" id="IPR029016">
    <property type="entry name" value="GAF-like_dom_sf"/>
</dbReference>
<evidence type="ECO:0000256" key="3">
    <source>
        <dbReference type="PROSITE-ProRule" id="PRU00284"/>
    </source>
</evidence>
<dbReference type="PROSITE" id="PS50885">
    <property type="entry name" value="HAMP"/>
    <property type="match status" value="1"/>
</dbReference>
<reference evidence="6 7" key="1">
    <citation type="submission" date="2023-02" db="EMBL/GenBank/DDBJ databases">
        <title>Dictyobacter halimunensis sp. nov., a new member of the class Ktedonobacteria from forest soil in a geothermal area.</title>
        <authorList>
            <person name="Rachmania M.K."/>
            <person name="Ningsih F."/>
            <person name="Sakai Y."/>
            <person name="Yabe S."/>
            <person name="Yokota A."/>
            <person name="Sjamsuridzal W."/>
        </authorList>
    </citation>
    <scope>NUCLEOTIDE SEQUENCE [LARGE SCALE GENOMIC DNA]</scope>
    <source>
        <strain evidence="6 7">S3.2.2.5</strain>
    </source>
</reference>
<proteinExistence type="inferred from homology"/>
<organism evidence="6 7">
    <name type="scientific">Dictyobacter halimunensis</name>
    <dbReference type="NCBI Taxonomy" id="3026934"/>
    <lineage>
        <taxon>Bacteria</taxon>
        <taxon>Bacillati</taxon>
        <taxon>Chloroflexota</taxon>
        <taxon>Ktedonobacteria</taxon>
        <taxon>Ktedonobacterales</taxon>
        <taxon>Dictyobacteraceae</taxon>
        <taxon>Dictyobacter</taxon>
    </lineage>
</organism>
<dbReference type="InterPro" id="IPR003018">
    <property type="entry name" value="GAF"/>
</dbReference>
<dbReference type="EMBL" id="BSRI01000002">
    <property type="protein sequence ID" value="GLV57457.1"/>
    <property type="molecule type" value="Genomic_DNA"/>
</dbReference>
<dbReference type="Proteomes" id="UP001344906">
    <property type="component" value="Unassembled WGS sequence"/>
</dbReference>
<dbReference type="InterPro" id="IPR004089">
    <property type="entry name" value="MCPsignal_dom"/>
</dbReference>
<dbReference type="Gene3D" id="1.10.287.950">
    <property type="entry name" value="Methyl-accepting chemotaxis protein"/>
    <property type="match status" value="1"/>
</dbReference>
<feature type="domain" description="HAMP" evidence="5">
    <location>
        <begin position="240"/>
        <end position="291"/>
    </location>
</feature>
<evidence type="ECO:0000259" key="5">
    <source>
        <dbReference type="PROSITE" id="PS50885"/>
    </source>
</evidence>
<feature type="domain" description="Methyl-accepting transducer" evidence="4">
    <location>
        <begin position="296"/>
        <end position="532"/>
    </location>
</feature>